<dbReference type="AlphaFoldDB" id="A0A6I3MCT2"/>
<dbReference type="InterPro" id="IPR045006">
    <property type="entry name" value="CHLI-like"/>
</dbReference>
<dbReference type="EMBL" id="WMLB01000025">
    <property type="protein sequence ID" value="MTH69196.1"/>
    <property type="molecule type" value="Genomic_DNA"/>
</dbReference>
<dbReference type="InterPro" id="IPR004482">
    <property type="entry name" value="Mg_chelat-rel"/>
</dbReference>
<feature type="domain" description="AAA+ ATPase" evidence="2">
    <location>
        <begin position="221"/>
        <end position="404"/>
    </location>
</feature>
<dbReference type="PANTHER" id="PTHR32039">
    <property type="entry name" value="MAGNESIUM-CHELATASE SUBUNIT CHLI"/>
    <property type="match status" value="1"/>
</dbReference>
<proteinExistence type="inferred from homology"/>
<protein>
    <submittedName>
        <fullName evidence="3">YifB family Mg chelatase-like AAA ATPase</fullName>
    </submittedName>
</protein>
<dbReference type="GO" id="GO:0005524">
    <property type="term" value="F:ATP binding"/>
    <property type="evidence" value="ECO:0007669"/>
    <property type="project" value="InterPro"/>
</dbReference>
<gene>
    <name evidence="3" type="ORF">GJ743_12545</name>
</gene>
<dbReference type="InterPro" id="IPR014721">
    <property type="entry name" value="Ribsml_uS5_D2-typ_fold_subgr"/>
</dbReference>
<comment type="caution">
    <text evidence="3">The sequence shown here is derived from an EMBL/GenBank/DDBJ whole genome shotgun (WGS) entry which is preliminary data.</text>
</comment>
<dbReference type="NCBIfam" id="TIGR00368">
    <property type="entry name" value="YifB family Mg chelatase-like AAA ATPase"/>
    <property type="match status" value="1"/>
</dbReference>
<dbReference type="SMART" id="SM00382">
    <property type="entry name" value="AAA"/>
    <property type="match status" value="1"/>
</dbReference>
<dbReference type="Pfam" id="PF13335">
    <property type="entry name" value="Mg_chelatase_C"/>
    <property type="match status" value="1"/>
</dbReference>
<dbReference type="InterPro" id="IPR020568">
    <property type="entry name" value="Ribosomal_Su5_D2-typ_SF"/>
</dbReference>
<dbReference type="SUPFAM" id="SSF54211">
    <property type="entry name" value="Ribosomal protein S5 domain 2-like"/>
    <property type="match status" value="1"/>
</dbReference>
<dbReference type="InterPro" id="IPR000523">
    <property type="entry name" value="Mg_chelatse_chII-like_cat_dom"/>
</dbReference>
<dbReference type="PANTHER" id="PTHR32039:SF7">
    <property type="entry name" value="COMPETENCE PROTEIN COMM"/>
    <property type="match status" value="1"/>
</dbReference>
<evidence type="ECO:0000313" key="4">
    <source>
        <dbReference type="Proteomes" id="UP000433071"/>
    </source>
</evidence>
<dbReference type="InterPro" id="IPR025158">
    <property type="entry name" value="Mg_chelat-rel_C"/>
</dbReference>
<evidence type="ECO:0000256" key="1">
    <source>
        <dbReference type="ARBA" id="ARBA00006354"/>
    </source>
</evidence>
<sequence length="526" mass="54593">MPVARTRAIALVGLAGSVVEVEADLSSQLPAFVIIGLPDTALGEARERVRSAATNAGCALPARRLTVNLSPAALPKHGSAFDLAIAMSCLAAAGTVDAQSVSRFVHLGELGLDGRLRPTHGILPAVHAAVRAGHERVMVPVANAAEARLVPGVEIVAVATLREAVVRHGGRPGPEPVRLGAAVEPHDAAITAVAAPVPEGDLADVIGGEEPIEALLVAAAGGHHLLLTGPPGAGKTMLASRLPGILPDLSAEAALEVASLRSLAGHPVGETLSVRPPFESPHHTASSAAMVGGGSRVIRPGAAARASHGVLFLDEAPEFPARVLDALRQPLESGRISIHRANSVATFPARFQLVLAANPCPCGGGDSPDEGCACPPATKRRYFARISGPLLDRVDLRLWVHRVTPTKLMMDRDRVRDPGASPPVTSREAREKVVRARAAAARRLAGTPWRTNAEMPGPWLRGEGGLHPGSTATRALDLSLERGGVTMRGYDRVLKVAWTIADLDGVERPTGEHVGRALAMRMGAAA</sequence>
<dbReference type="Gene3D" id="3.40.50.300">
    <property type="entry name" value="P-loop containing nucleotide triphosphate hydrolases"/>
    <property type="match status" value="1"/>
</dbReference>
<dbReference type="Pfam" id="PF01078">
    <property type="entry name" value="Mg_chelatase"/>
    <property type="match status" value="1"/>
</dbReference>
<dbReference type="OrthoDB" id="9813147at2"/>
<name>A0A6I3MCT2_9MICO</name>
<comment type="similarity">
    <text evidence="1">Belongs to the Mg-chelatase subunits D/I family. ComM subfamily.</text>
</comment>
<dbReference type="Gene3D" id="3.30.230.10">
    <property type="match status" value="1"/>
</dbReference>
<evidence type="ECO:0000313" key="3">
    <source>
        <dbReference type="EMBL" id="MTH69196.1"/>
    </source>
</evidence>
<dbReference type="RefSeq" id="WP_155052213.1">
    <property type="nucleotide sequence ID" value="NZ_BAAAIB010000008.1"/>
</dbReference>
<organism evidence="3 4">
    <name type="scientific">Agromyces bracchium</name>
    <dbReference type="NCBI Taxonomy" id="88376"/>
    <lineage>
        <taxon>Bacteria</taxon>
        <taxon>Bacillati</taxon>
        <taxon>Actinomycetota</taxon>
        <taxon>Actinomycetes</taxon>
        <taxon>Micrococcales</taxon>
        <taxon>Microbacteriaceae</taxon>
        <taxon>Agromyces</taxon>
    </lineage>
</organism>
<dbReference type="Pfam" id="PF13541">
    <property type="entry name" value="ChlI"/>
    <property type="match status" value="1"/>
</dbReference>
<reference evidence="3 4" key="1">
    <citation type="submission" date="2019-11" db="EMBL/GenBank/DDBJ databases">
        <title>Agromyces kandeliae sp. nov., isolated from mangrove soil.</title>
        <authorList>
            <person name="Wang R."/>
        </authorList>
    </citation>
    <scope>NUCLEOTIDE SEQUENCE [LARGE SCALE GENOMIC DNA]</scope>
    <source>
        <strain evidence="3 4">JCM 11433</strain>
    </source>
</reference>
<accession>A0A6I3MCT2</accession>
<dbReference type="InterPro" id="IPR027417">
    <property type="entry name" value="P-loop_NTPase"/>
</dbReference>
<evidence type="ECO:0000259" key="2">
    <source>
        <dbReference type="SMART" id="SM00382"/>
    </source>
</evidence>
<keyword evidence="4" id="KW-1185">Reference proteome</keyword>
<dbReference type="SUPFAM" id="SSF52540">
    <property type="entry name" value="P-loop containing nucleoside triphosphate hydrolases"/>
    <property type="match status" value="1"/>
</dbReference>
<dbReference type="Proteomes" id="UP000433071">
    <property type="component" value="Unassembled WGS sequence"/>
</dbReference>
<dbReference type="InterPro" id="IPR003593">
    <property type="entry name" value="AAA+_ATPase"/>
</dbReference>